<protein>
    <submittedName>
        <fullName evidence="1">Uncharacterized protein</fullName>
    </submittedName>
</protein>
<sequence>MRCSTHEVHHRSGSPTHCRLLRIETPTSDFSFVLLDRRCNLIYTIEVAWIEDLENLEALINTFKVVLDKFGPQPFLPHERNQPKLLLSFPLSDSAQIDYEEVPITIDQEIDYEREMKALMLSYLKKQSINDSQTKCKLLDWYGSREIVAEGKWSSNDPTALVHHVPIGPHAIRVWVDVAKKPNAHLWRPT</sequence>
<accession>A0A5D3C0Z5</accession>
<evidence type="ECO:0000313" key="2">
    <source>
        <dbReference type="Proteomes" id="UP000321947"/>
    </source>
</evidence>
<organism evidence="1 2">
    <name type="scientific">Cucumis melo var. makuwa</name>
    <name type="common">Oriental melon</name>
    <dbReference type="NCBI Taxonomy" id="1194695"/>
    <lineage>
        <taxon>Eukaryota</taxon>
        <taxon>Viridiplantae</taxon>
        <taxon>Streptophyta</taxon>
        <taxon>Embryophyta</taxon>
        <taxon>Tracheophyta</taxon>
        <taxon>Spermatophyta</taxon>
        <taxon>Magnoliopsida</taxon>
        <taxon>eudicotyledons</taxon>
        <taxon>Gunneridae</taxon>
        <taxon>Pentapetalae</taxon>
        <taxon>rosids</taxon>
        <taxon>fabids</taxon>
        <taxon>Cucurbitales</taxon>
        <taxon>Cucurbitaceae</taxon>
        <taxon>Benincaseae</taxon>
        <taxon>Cucumis</taxon>
    </lineage>
</organism>
<reference evidence="1 2" key="1">
    <citation type="submission" date="2019-08" db="EMBL/GenBank/DDBJ databases">
        <title>Draft genome sequences of two oriental melons (Cucumis melo L. var makuwa).</title>
        <authorList>
            <person name="Kwon S.-Y."/>
        </authorList>
    </citation>
    <scope>NUCLEOTIDE SEQUENCE [LARGE SCALE GENOMIC DNA]</scope>
    <source>
        <strain evidence="2">cv. Chang Bougi</strain>
        <tissue evidence="1">Leaf</tissue>
    </source>
</reference>
<name>A0A5D3C0Z5_CUCMM</name>
<dbReference type="Proteomes" id="UP000321947">
    <property type="component" value="Unassembled WGS sequence"/>
</dbReference>
<gene>
    <name evidence="1" type="ORF">E5676_scaffold143G002920</name>
</gene>
<comment type="caution">
    <text evidence="1">The sequence shown here is derived from an EMBL/GenBank/DDBJ whole genome shotgun (WGS) entry which is preliminary data.</text>
</comment>
<dbReference type="EMBL" id="SSTD01014011">
    <property type="protein sequence ID" value="TYK05035.1"/>
    <property type="molecule type" value="Genomic_DNA"/>
</dbReference>
<evidence type="ECO:0000313" key="1">
    <source>
        <dbReference type="EMBL" id="TYK05035.1"/>
    </source>
</evidence>
<proteinExistence type="predicted"/>
<dbReference type="AlphaFoldDB" id="A0A5D3C0Z5"/>